<evidence type="ECO:0000313" key="2">
    <source>
        <dbReference type="Proteomes" id="UP000509371"/>
    </source>
</evidence>
<evidence type="ECO:0000313" key="1">
    <source>
        <dbReference type="EMBL" id="QKK80533.1"/>
    </source>
</evidence>
<gene>
    <name evidence="1" type="ORF">MP3633_1804</name>
</gene>
<dbReference type="Gene3D" id="3.40.50.1820">
    <property type="entry name" value="alpha/beta hydrolase"/>
    <property type="match status" value="1"/>
</dbReference>
<name>A0A859CVF8_9GAMM</name>
<accession>A0A859CVF8</accession>
<keyword evidence="1" id="KW-0472">Membrane</keyword>
<dbReference type="InterPro" id="IPR029058">
    <property type="entry name" value="AB_hydrolase_fold"/>
</dbReference>
<proteinExistence type="predicted"/>
<keyword evidence="1" id="KW-0812">Transmembrane</keyword>
<reference evidence="1 2" key="1">
    <citation type="submission" date="2020-06" db="EMBL/GenBank/DDBJ databases">
        <authorList>
            <person name="Voronona O.L."/>
            <person name="Aksenova E.I."/>
            <person name="Kunda M.S."/>
            <person name="Semenov A.N."/>
            <person name="Ryzhova N."/>
        </authorList>
    </citation>
    <scope>NUCLEOTIDE SEQUENCE [LARGE SCALE GENOMIC DNA]</scope>
    <source>
        <strain evidence="1 2">MPKMM3633</strain>
    </source>
</reference>
<dbReference type="KEGG" id="mpri:MP3633_1804"/>
<dbReference type="EMBL" id="CP054301">
    <property type="protein sequence ID" value="QKK80533.1"/>
    <property type="molecule type" value="Genomic_DNA"/>
</dbReference>
<dbReference type="AlphaFoldDB" id="A0A859CVF8"/>
<organism evidence="1 2">
    <name type="scientific">Marinomonas primoryensis</name>
    <dbReference type="NCBI Taxonomy" id="178399"/>
    <lineage>
        <taxon>Bacteria</taxon>
        <taxon>Pseudomonadati</taxon>
        <taxon>Pseudomonadota</taxon>
        <taxon>Gammaproteobacteria</taxon>
        <taxon>Oceanospirillales</taxon>
        <taxon>Oceanospirillaceae</taxon>
        <taxon>Marinomonas</taxon>
    </lineage>
</organism>
<protein>
    <submittedName>
        <fullName evidence="1">Putative transmembrane protein</fullName>
    </submittedName>
</protein>
<dbReference type="SUPFAM" id="SSF53474">
    <property type="entry name" value="alpha/beta-Hydrolases"/>
    <property type="match status" value="1"/>
</dbReference>
<dbReference type="Proteomes" id="UP000509371">
    <property type="component" value="Chromosome"/>
</dbReference>
<sequence length="236" mass="27171">MNLKHFIFIAIFFAFLFIFGTDFIERNTVTIHTPLSINDTSMSVNEKINTLSIIYRLSGNEIPVTIYTPESFDHTNSYPIIVIAHHNSQAAEPLEALYARRFAARGYMSLTTNSAFYEINHLNTELVSTDLDRTDDIHGMVSYIRQYMGKNNPIGVLRIRHEKDCSLTFLNTYSATILPYQPKKPAIYITKEDNNIPHKKTLYVTQWTKGIKDNETSQSLDETINKLTLFYSENLL</sequence>